<gene>
    <name evidence="2" type="ORF">CJ204_03755</name>
</gene>
<dbReference type="Proteomes" id="UP000235363">
    <property type="component" value="Unassembled WGS sequence"/>
</dbReference>
<dbReference type="AlphaFoldDB" id="A0A2N6T0H0"/>
<keyword evidence="1" id="KW-1133">Transmembrane helix</keyword>
<sequence>MPGETESLVRHRETGLILSSMQGKAGPQLLRTALLSGRIERIVRGVYVAAADRRSHDAYLLLAMAIGLTNGAAIVTGPAAAAIMGFAFLAPADGRVDVIAVGTKDRRRGRTVNRRAVKTIGTPYIARGVRITSPARTALETCVLHGIRDGLVVVESMMWKRTCDAATLSEEMLAMGRRRGIDMARRVLALASDRSQSPGESLVRWCIDRAGLPQPLQQVAIYDRHGNWLAVVDFLWPDLGLVIEFDGLVKTSGQFGDPVQVARNQLERQENLLHAGLRVVRPKWGDVVSGKCIAMLIEVHRQHRRRGSDFTGHHRLVDVTAKQG</sequence>
<keyword evidence="1" id="KW-0812">Transmembrane</keyword>
<comment type="caution">
    <text evidence="2">The sequence shown here is derived from an EMBL/GenBank/DDBJ whole genome shotgun (WGS) entry which is preliminary data.</text>
</comment>
<name>A0A2N6T0H0_9CORY</name>
<proteinExistence type="predicted"/>
<feature type="transmembrane region" description="Helical" evidence="1">
    <location>
        <begin position="59"/>
        <end position="89"/>
    </location>
</feature>
<reference evidence="2 3" key="1">
    <citation type="submission" date="2017-09" db="EMBL/GenBank/DDBJ databases">
        <title>Bacterial strain isolated from the female urinary microbiota.</title>
        <authorList>
            <person name="Thomas-White K."/>
            <person name="Kumar N."/>
            <person name="Forster S."/>
            <person name="Putonti C."/>
            <person name="Lawley T."/>
            <person name="Wolfe A.J."/>
        </authorList>
    </citation>
    <scope>NUCLEOTIDE SEQUENCE [LARGE SCALE GENOMIC DNA]</scope>
    <source>
        <strain evidence="2 3">UMB0908</strain>
    </source>
</reference>
<evidence type="ECO:0008006" key="4">
    <source>
        <dbReference type="Google" id="ProtNLM"/>
    </source>
</evidence>
<evidence type="ECO:0000256" key="1">
    <source>
        <dbReference type="SAM" id="Phobius"/>
    </source>
</evidence>
<evidence type="ECO:0000313" key="2">
    <source>
        <dbReference type="EMBL" id="PMC62795.1"/>
    </source>
</evidence>
<keyword evidence="1" id="KW-0472">Membrane</keyword>
<protein>
    <recommendedName>
        <fullName evidence="4">Type IV toxin-antitoxin system AbiEi family antitoxin domain-containing protein</fullName>
    </recommendedName>
</protein>
<evidence type="ECO:0000313" key="3">
    <source>
        <dbReference type="Proteomes" id="UP000235363"/>
    </source>
</evidence>
<organism evidence="2 3">
    <name type="scientific">Corynebacterium xerosis</name>
    <dbReference type="NCBI Taxonomy" id="1725"/>
    <lineage>
        <taxon>Bacteria</taxon>
        <taxon>Bacillati</taxon>
        <taxon>Actinomycetota</taxon>
        <taxon>Actinomycetes</taxon>
        <taxon>Mycobacteriales</taxon>
        <taxon>Corynebacteriaceae</taxon>
        <taxon>Corynebacterium</taxon>
    </lineage>
</organism>
<dbReference type="EMBL" id="PNHF01000006">
    <property type="protein sequence ID" value="PMC62795.1"/>
    <property type="molecule type" value="Genomic_DNA"/>
</dbReference>
<accession>A0A2N6T0H0</accession>